<proteinExistence type="predicted"/>
<protein>
    <submittedName>
        <fullName evidence="1">Uncharacterized protein</fullName>
    </submittedName>
</protein>
<dbReference type="Proteomes" id="UP000652761">
    <property type="component" value="Unassembled WGS sequence"/>
</dbReference>
<keyword evidence="2" id="KW-1185">Reference proteome</keyword>
<name>A0A843TJY2_COLES</name>
<gene>
    <name evidence="1" type="ORF">Taro_001206</name>
</gene>
<evidence type="ECO:0000313" key="1">
    <source>
        <dbReference type="EMBL" id="MQL68909.1"/>
    </source>
</evidence>
<evidence type="ECO:0000313" key="2">
    <source>
        <dbReference type="Proteomes" id="UP000652761"/>
    </source>
</evidence>
<reference evidence="1" key="1">
    <citation type="submission" date="2017-07" db="EMBL/GenBank/DDBJ databases">
        <title>Taro Niue Genome Assembly and Annotation.</title>
        <authorList>
            <person name="Atibalentja N."/>
            <person name="Keating K."/>
            <person name="Fields C.J."/>
        </authorList>
    </citation>
    <scope>NUCLEOTIDE SEQUENCE</scope>
    <source>
        <strain evidence="1">Niue_2</strain>
        <tissue evidence="1">Leaf</tissue>
    </source>
</reference>
<comment type="caution">
    <text evidence="1">The sequence shown here is derived from an EMBL/GenBank/DDBJ whole genome shotgun (WGS) entry which is preliminary data.</text>
</comment>
<sequence>MESSKTKVCKKWRLDHGDLFIRTRVKKSGQLVNEEIAAMITKLQDVKITQPSSSSSSSIATADDIYSQCKTWPPWALGPILRVTTGALAMTWSCQFDLPL</sequence>
<accession>A0A843TJY2</accession>
<dbReference type="EMBL" id="NMUH01000025">
    <property type="protein sequence ID" value="MQL68909.1"/>
    <property type="molecule type" value="Genomic_DNA"/>
</dbReference>
<dbReference type="AlphaFoldDB" id="A0A843TJY2"/>
<organism evidence="1 2">
    <name type="scientific">Colocasia esculenta</name>
    <name type="common">Wild taro</name>
    <name type="synonym">Arum esculentum</name>
    <dbReference type="NCBI Taxonomy" id="4460"/>
    <lineage>
        <taxon>Eukaryota</taxon>
        <taxon>Viridiplantae</taxon>
        <taxon>Streptophyta</taxon>
        <taxon>Embryophyta</taxon>
        <taxon>Tracheophyta</taxon>
        <taxon>Spermatophyta</taxon>
        <taxon>Magnoliopsida</taxon>
        <taxon>Liliopsida</taxon>
        <taxon>Araceae</taxon>
        <taxon>Aroideae</taxon>
        <taxon>Colocasieae</taxon>
        <taxon>Colocasia</taxon>
    </lineage>
</organism>
<dbReference type="OrthoDB" id="1931453at2759"/>